<dbReference type="RefSeq" id="WP_155316592.1">
    <property type="nucleotide sequence ID" value="NZ_AP021874.1"/>
</dbReference>
<dbReference type="EMBL" id="AP021874">
    <property type="protein sequence ID" value="BBO68424.1"/>
    <property type="molecule type" value="Genomic_DNA"/>
</dbReference>
<dbReference type="KEGG" id="dalk:DSCA_23540"/>
<feature type="transmembrane region" description="Helical" evidence="1">
    <location>
        <begin position="6"/>
        <end position="24"/>
    </location>
</feature>
<evidence type="ECO:0000256" key="1">
    <source>
        <dbReference type="SAM" id="Phobius"/>
    </source>
</evidence>
<keyword evidence="3" id="KW-1185">Reference proteome</keyword>
<evidence type="ECO:0000313" key="3">
    <source>
        <dbReference type="Proteomes" id="UP000427906"/>
    </source>
</evidence>
<name>A0A5K7YQ40_9BACT</name>
<proteinExistence type="predicted"/>
<keyword evidence="1" id="KW-0472">Membrane</keyword>
<organism evidence="2 3">
    <name type="scientific">Desulfosarcina alkanivorans</name>
    <dbReference type="NCBI Taxonomy" id="571177"/>
    <lineage>
        <taxon>Bacteria</taxon>
        <taxon>Pseudomonadati</taxon>
        <taxon>Thermodesulfobacteriota</taxon>
        <taxon>Desulfobacteria</taxon>
        <taxon>Desulfobacterales</taxon>
        <taxon>Desulfosarcinaceae</taxon>
        <taxon>Desulfosarcina</taxon>
    </lineage>
</organism>
<evidence type="ECO:0000313" key="2">
    <source>
        <dbReference type="EMBL" id="BBO68424.1"/>
    </source>
</evidence>
<accession>A0A5K7YQ40</accession>
<gene>
    <name evidence="2" type="ORF">DSCA_23540</name>
</gene>
<keyword evidence="1" id="KW-1133">Transmembrane helix</keyword>
<protein>
    <submittedName>
        <fullName evidence="2">Uncharacterized protein</fullName>
    </submittedName>
</protein>
<dbReference type="Proteomes" id="UP000427906">
    <property type="component" value="Chromosome"/>
</dbReference>
<dbReference type="AlphaFoldDB" id="A0A5K7YQ40"/>
<sequence>MNAAITIIVLGGLIGVFYFIACRARTFRRCLAQNGFEPGDHCPEHVEALCGGLFDGRVRPGVHYRARADSRWGDDAWVVDVDAGGGDDPSQQVLISGAISSPLPAFVLGLTEGITRFDRLNRLAGSFKKTGLRLLPESLQPFLQQHRGIAVYSRQALDAATVVPPAVVDGLRSGGYGGAAFFNRRVVVWTFAQARPEKLFRIAEALSTRIAMWRRSGKEK</sequence>
<keyword evidence="1" id="KW-0812">Transmembrane</keyword>
<reference evidence="2 3" key="1">
    <citation type="submission" date="2019-11" db="EMBL/GenBank/DDBJ databases">
        <title>Comparative genomics of hydrocarbon-degrading Desulfosarcina strains.</title>
        <authorList>
            <person name="Watanabe M."/>
            <person name="Kojima H."/>
            <person name="Fukui M."/>
        </authorList>
    </citation>
    <scope>NUCLEOTIDE SEQUENCE [LARGE SCALE GENOMIC DNA]</scope>
    <source>
        <strain evidence="2 3">PL12</strain>
    </source>
</reference>